<dbReference type="GO" id="GO:0055085">
    <property type="term" value="P:transmembrane transport"/>
    <property type="evidence" value="ECO:0007669"/>
    <property type="project" value="InterPro"/>
</dbReference>
<dbReference type="EMBL" id="JPVP01000059">
    <property type="protein sequence ID" value="KGR82573.1"/>
    <property type="molecule type" value="Genomic_DNA"/>
</dbReference>
<feature type="signal peptide" evidence="4">
    <location>
        <begin position="1"/>
        <end position="23"/>
    </location>
</feature>
<dbReference type="STRING" id="1220589.CD32_17050"/>
<evidence type="ECO:0000256" key="2">
    <source>
        <dbReference type="ARBA" id="ARBA00022448"/>
    </source>
</evidence>
<dbReference type="eggNOG" id="COG1638">
    <property type="taxonomic scope" value="Bacteria"/>
</dbReference>
<dbReference type="PIRSF" id="PIRSF006470">
    <property type="entry name" value="DctB"/>
    <property type="match status" value="1"/>
</dbReference>
<dbReference type="Pfam" id="PF03480">
    <property type="entry name" value="DctP"/>
    <property type="match status" value="1"/>
</dbReference>
<evidence type="ECO:0000313" key="5">
    <source>
        <dbReference type="EMBL" id="KGR82573.1"/>
    </source>
</evidence>
<evidence type="ECO:0000313" key="6">
    <source>
        <dbReference type="Proteomes" id="UP000030437"/>
    </source>
</evidence>
<dbReference type="InterPro" id="IPR018389">
    <property type="entry name" value="DctP_fam"/>
</dbReference>
<dbReference type="PANTHER" id="PTHR33376:SF7">
    <property type="entry name" value="C4-DICARBOXYLATE-BINDING PROTEIN DCTB"/>
    <property type="match status" value="1"/>
</dbReference>
<dbReference type="AlphaFoldDB" id="A0A0A3IIC3"/>
<dbReference type="NCBIfam" id="NF037995">
    <property type="entry name" value="TRAP_S1"/>
    <property type="match status" value="1"/>
</dbReference>
<dbReference type="NCBIfam" id="TIGR00787">
    <property type="entry name" value="dctP"/>
    <property type="match status" value="1"/>
</dbReference>
<dbReference type="PANTHER" id="PTHR33376">
    <property type="match status" value="1"/>
</dbReference>
<reference evidence="5 6" key="1">
    <citation type="submission" date="2014-02" db="EMBL/GenBank/DDBJ databases">
        <title>Draft genome sequence of Lysinibacillus odysseyi NBRC 100172.</title>
        <authorList>
            <person name="Zhang F."/>
            <person name="Wang G."/>
            <person name="Zhang L."/>
        </authorList>
    </citation>
    <scope>NUCLEOTIDE SEQUENCE [LARGE SCALE GENOMIC DNA]</scope>
    <source>
        <strain evidence="5 6">NBRC 100172</strain>
    </source>
</reference>
<dbReference type="GO" id="GO:0030288">
    <property type="term" value="C:outer membrane-bounded periplasmic space"/>
    <property type="evidence" value="ECO:0007669"/>
    <property type="project" value="InterPro"/>
</dbReference>
<dbReference type="Proteomes" id="UP000030437">
    <property type="component" value="Unassembled WGS sequence"/>
</dbReference>
<protein>
    <submittedName>
        <fullName evidence="5">C4-dicarboxylate ABC transporter</fullName>
    </submittedName>
</protein>
<evidence type="ECO:0000256" key="1">
    <source>
        <dbReference type="ARBA" id="ARBA00009023"/>
    </source>
</evidence>
<feature type="chain" id="PRO_5039527915" evidence="4">
    <location>
        <begin position="24"/>
        <end position="341"/>
    </location>
</feature>
<dbReference type="InterPro" id="IPR004682">
    <property type="entry name" value="TRAP_DctP"/>
</dbReference>
<keyword evidence="6" id="KW-1185">Reference proteome</keyword>
<evidence type="ECO:0000256" key="3">
    <source>
        <dbReference type="ARBA" id="ARBA00022729"/>
    </source>
</evidence>
<organism evidence="5 6">
    <name type="scientific">Lysinibacillus odysseyi 34hs-1 = NBRC 100172</name>
    <dbReference type="NCBI Taxonomy" id="1220589"/>
    <lineage>
        <taxon>Bacteria</taxon>
        <taxon>Bacillati</taxon>
        <taxon>Bacillota</taxon>
        <taxon>Bacilli</taxon>
        <taxon>Bacillales</taxon>
        <taxon>Bacillaceae</taxon>
        <taxon>Lysinibacillus</taxon>
    </lineage>
</organism>
<comment type="caution">
    <text evidence="5">The sequence shown here is derived from an EMBL/GenBank/DDBJ whole genome shotgun (WGS) entry which is preliminary data.</text>
</comment>
<name>A0A0A3IIC3_9BACI</name>
<proteinExistence type="inferred from homology"/>
<keyword evidence="2" id="KW-0813">Transport</keyword>
<dbReference type="InterPro" id="IPR038404">
    <property type="entry name" value="TRAP_DctP_sf"/>
</dbReference>
<gene>
    <name evidence="5" type="ORF">CD32_17050</name>
</gene>
<sequence>MTRSYCFLSICLFLLLLAGCQNNQSYPTDYEQLSEDERLVIRFSHVVGEDTPKGTAARKFAELVKKYSNGYIEVQVFANGTLYKDSEELEALMRGDIQMIAPATSKLTHLVPEISVLDLPYAFRSLEEVHDYLQSEVGQELTEKLQKHNLYSVGIWDSGFKQLSNNINPIYTFSDLKGLNMRIMPSDILYKQFEIAGANSKKIDFNTVFNELKKGSIDGQENTLSNISSKNLYSLQHYLTISDHGYLGYLLLFNYEFWNSLSPDVQAILVSALQEVQQWEWDLVNELNIQKQEEIEQCECVEIYTLPEEEKKRWEKAFDPVYDFYKMRYPDRYIKALPKFS</sequence>
<comment type="similarity">
    <text evidence="1">Belongs to the bacterial solute-binding protein 7 family.</text>
</comment>
<dbReference type="PROSITE" id="PS51257">
    <property type="entry name" value="PROKAR_LIPOPROTEIN"/>
    <property type="match status" value="1"/>
</dbReference>
<accession>A0A0A3IIC3</accession>
<dbReference type="Gene3D" id="3.40.190.170">
    <property type="entry name" value="Bacterial extracellular solute-binding protein, family 7"/>
    <property type="match status" value="1"/>
</dbReference>
<evidence type="ECO:0000256" key="4">
    <source>
        <dbReference type="SAM" id="SignalP"/>
    </source>
</evidence>
<keyword evidence="3 4" id="KW-0732">Signal</keyword>